<dbReference type="Pfam" id="PF13240">
    <property type="entry name" value="Zn_Ribbon_1"/>
    <property type="match status" value="1"/>
</dbReference>
<keyword evidence="1" id="KW-0812">Transmembrane</keyword>
<dbReference type="KEGG" id="amuc:Pan181_02080"/>
<dbReference type="InterPro" id="IPR026870">
    <property type="entry name" value="Zinc_ribbon_dom"/>
</dbReference>
<evidence type="ECO:0000256" key="1">
    <source>
        <dbReference type="SAM" id="Phobius"/>
    </source>
</evidence>
<dbReference type="EMBL" id="CP036278">
    <property type="protein sequence ID" value="QDU54028.1"/>
    <property type="molecule type" value="Genomic_DNA"/>
</dbReference>
<feature type="domain" description="Zinc-ribbon" evidence="2">
    <location>
        <begin position="106"/>
        <end position="126"/>
    </location>
</feature>
<evidence type="ECO:0000313" key="3">
    <source>
        <dbReference type="EMBL" id="QDU54028.1"/>
    </source>
</evidence>
<protein>
    <recommendedName>
        <fullName evidence="2">Zinc-ribbon domain-containing protein</fullName>
    </recommendedName>
</protein>
<evidence type="ECO:0000259" key="2">
    <source>
        <dbReference type="Pfam" id="PF13240"/>
    </source>
</evidence>
<evidence type="ECO:0000313" key="4">
    <source>
        <dbReference type="Proteomes" id="UP000315750"/>
    </source>
</evidence>
<accession>A0A518AH31</accession>
<keyword evidence="1" id="KW-0472">Membrane</keyword>
<reference evidence="3 4" key="1">
    <citation type="submission" date="2019-02" db="EMBL/GenBank/DDBJ databases">
        <title>Deep-cultivation of Planctomycetes and their phenomic and genomic characterization uncovers novel biology.</title>
        <authorList>
            <person name="Wiegand S."/>
            <person name="Jogler M."/>
            <person name="Boedeker C."/>
            <person name="Pinto D."/>
            <person name="Vollmers J."/>
            <person name="Rivas-Marin E."/>
            <person name="Kohn T."/>
            <person name="Peeters S.H."/>
            <person name="Heuer A."/>
            <person name="Rast P."/>
            <person name="Oberbeckmann S."/>
            <person name="Bunk B."/>
            <person name="Jeske O."/>
            <person name="Meyerdierks A."/>
            <person name="Storesund J.E."/>
            <person name="Kallscheuer N."/>
            <person name="Luecker S."/>
            <person name="Lage O.M."/>
            <person name="Pohl T."/>
            <person name="Merkel B.J."/>
            <person name="Hornburger P."/>
            <person name="Mueller R.-W."/>
            <person name="Bruemmer F."/>
            <person name="Labrenz M."/>
            <person name="Spormann A.M."/>
            <person name="Op den Camp H."/>
            <person name="Overmann J."/>
            <person name="Amann R."/>
            <person name="Jetten M.S.M."/>
            <person name="Mascher T."/>
            <person name="Medema M.H."/>
            <person name="Devos D.P."/>
            <person name="Kaster A.-K."/>
            <person name="Ovreas L."/>
            <person name="Rohde M."/>
            <person name="Galperin M.Y."/>
            <person name="Jogler C."/>
        </authorList>
    </citation>
    <scope>NUCLEOTIDE SEQUENCE [LARGE SCALE GENOMIC DNA]</scope>
    <source>
        <strain evidence="3 4">Pan181</strain>
    </source>
</reference>
<sequence>MGAIVGVFVVAFGFIWTAAAVNMGAPWPFALFGIVFICFAICGIVFNLVNATSEKGIADMEIIHTEDDPYEQLRQPPVESFADHQYTDAPQASPDEAGFVPPEGGFCPYCGTRLKGDYTFCPHCGRQK</sequence>
<keyword evidence="1" id="KW-1133">Transmembrane helix</keyword>
<feature type="transmembrane region" description="Helical" evidence="1">
    <location>
        <begin position="30"/>
        <end position="49"/>
    </location>
</feature>
<proteinExistence type="predicted"/>
<dbReference type="Proteomes" id="UP000315750">
    <property type="component" value="Chromosome"/>
</dbReference>
<gene>
    <name evidence="3" type="ORF">Pan181_02080</name>
</gene>
<organism evidence="3 4">
    <name type="scientific">Aeoliella mucimassa</name>
    <dbReference type="NCBI Taxonomy" id="2527972"/>
    <lineage>
        <taxon>Bacteria</taxon>
        <taxon>Pseudomonadati</taxon>
        <taxon>Planctomycetota</taxon>
        <taxon>Planctomycetia</taxon>
        <taxon>Pirellulales</taxon>
        <taxon>Lacipirellulaceae</taxon>
        <taxon>Aeoliella</taxon>
    </lineage>
</organism>
<keyword evidence="4" id="KW-1185">Reference proteome</keyword>
<name>A0A518AH31_9BACT</name>
<dbReference type="AlphaFoldDB" id="A0A518AH31"/>